<feature type="region of interest" description="Disordered" evidence="3">
    <location>
        <begin position="1"/>
        <end position="30"/>
    </location>
</feature>
<protein>
    <recommendedName>
        <fullName evidence="6">Leucine-rich repeat family protein</fullName>
    </recommendedName>
</protein>
<organism evidence="4 5">
    <name type="scientific">Carya illinoinensis</name>
    <name type="common">Pecan</name>
    <dbReference type="NCBI Taxonomy" id="32201"/>
    <lineage>
        <taxon>Eukaryota</taxon>
        <taxon>Viridiplantae</taxon>
        <taxon>Streptophyta</taxon>
        <taxon>Embryophyta</taxon>
        <taxon>Tracheophyta</taxon>
        <taxon>Spermatophyta</taxon>
        <taxon>Magnoliopsida</taxon>
        <taxon>eudicotyledons</taxon>
        <taxon>Gunneridae</taxon>
        <taxon>Pentapetalae</taxon>
        <taxon>rosids</taxon>
        <taxon>fabids</taxon>
        <taxon>Fagales</taxon>
        <taxon>Juglandaceae</taxon>
        <taxon>Carya</taxon>
    </lineage>
</organism>
<dbReference type="InterPro" id="IPR003591">
    <property type="entry name" value="Leu-rich_rpt_typical-subtyp"/>
</dbReference>
<evidence type="ECO:0008006" key="6">
    <source>
        <dbReference type="Google" id="ProtNLM"/>
    </source>
</evidence>
<keyword evidence="2" id="KW-0677">Repeat</keyword>
<dbReference type="PANTHER" id="PTHR15454">
    <property type="entry name" value="NISCHARIN RELATED"/>
    <property type="match status" value="1"/>
</dbReference>
<reference evidence="4" key="1">
    <citation type="submission" date="2021-01" db="EMBL/GenBank/DDBJ databases">
        <authorList>
            <person name="Lovell J.T."/>
            <person name="Bentley N."/>
            <person name="Bhattarai G."/>
            <person name="Jenkins J.W."/>
            <person name="Sreedasyam A."/>
            <person name="Alarcon Y."/>
            <person name="Bock C."/>
            <person name="Boston L."/>
            <person name="Carlson J."/>
            <person name="Cervantes K."/>
            <person name="Clermont K."/>
            <person name="Krom N."/>
            <person name="Kubenka K."/>
            <person name="Mamidi S."/>
            <person name="Mattison C."/>
            <person name="Monteros M."/>
            <person name="Pisani C."/>
            <person name="Plott C."/>
            <person name="Rajasekar S."/>
            <person name="Rhein H.S."/>
            <person name="Rohla C."/>
            <person name="Song M."/>
            <person name="Hilaire R.S."/>
            <person name="Shu S."/>
            <person name="Wells L."/>
            <person name="Wang X."/>
            <person name="Webber J."/>
            <person name="Heerema R.J."/>
            <person name="Klein P."/>
            <person name="Conner P."/>
            <person name="Grauke L."/>
            <person name="Grimwood J."/>
            <person name="Schmutz J."/>
            <person name="Randall J.J."/>
        </authorList>
    </citation>
    <scope>NUCLEOTIDE SEQUENCE</scope>
    <source>
        <tissue evidence="4">Leaf</tissue>
    </source>
</reference>
<evidence type="ECO:0000256" key="3">
    <source>
        <dbReference type="SAM" id="MobiDB-lite"/>
    </source>
</evidence>
<dbReference type="EMBL" id="CM031828">
    <property type="protein sequence ID" value="KAG6717823.1"/>
    <property type="molecule type" value="Genomic_DNA"/>
</dbReference>
<dbReference type="PANTHER" id="PTHR15454:SF7">
    <property type="entry name" value="OS07G0106100 PROTEIN"/>
    <property type="match status" value="1"/>
</dbReference>
<accession>A0A922F838</accession>
<dbReference type="Pfam" id="PF13855">
    <property type="entry name" value="LRR_8"/>
    <property type="match status" value="1"/>
</dbReference>
<evidence type="ECO:0000256" key="1">
    <source>
        <dbReference type="ARBA" id="ARBA00022614"/>
    </source>
</evidence>
<sequence length="643" mass="71434">MMSNQPRGAMQKRERPRTTRPLNTNDKLSASQCHVKRKLLDAQVRLLARKPIAARARLRFLCFNSCIHCPKPKKTVQPSAEKMYETSQDFSQSQTSVDSIKHNSLNPPLLKVRRNTVIDKQVTTVASIESGRDSGDIRSKFIIEGDFGFEWRGQLRKSHSVGSNDTKVEIYSGCSFEGPHVHKGLAKLGASKDGGVSLPDESKRIPTLKSFRLRSGIINNNACKPISGRCSPFRHLALQSRSSDYLQILDMRRREISTHESERHAKKNTFENSVDDGYDCHNCSSLAKHSIMPIMDEVRPTKNLLGKPSVHHEWIDDLQLCSRLEETNESSQSGDQVKRDPSNLNWLNSLVAEQVDGRVASSMEVAKKYISSLSAIATTAQLANHGLALIPFLKAFTSLGVLNLSGNAIGSLLTAASSAYLLIYLFIIPDSEKNRSGCTPVIFTIDGLRELTRLRLLDLGHNRIFRIGHGLASCSTLKELYLAGNKISEVEGLHRLLKLNVLDLQFNKISTAKCLAIRVEGNPCQKNVGDEQLKKYLQGLPPYLTLLQSLDRSIRSDHKVIRKVSHGLAAHRPPSSSTHGHKSQAVVSPKRSKGRHGLLPPTGGTKVTTCNQYDDFDLSSKLLNFRPDLSIHRSQLEGSLRAL</sequence>
<keyword evidence="1" id="KW-0433">Leucine-rich repeat</keyword>
<evidence type="ECO:0000256" key="2">
    <source>
        <dbReference type="ARBA" id="ARBA00022737"/>
    </source>
</evidence>
<dbReference type="Proteomes" id="UP000811246">
    <property type="component" value="Chromosome 4"/>
</dbReference>
<dbReference type="AlphaFoldDB" id="A0A922F838"/>
<comment type="caution">
    <text evidence="4">The sequence shown here is derived from an EMBL/GenBank/DDBJ whole genome shotgun (WGS) entry which is preliminary data.</text>
</comment>
<dbReference type="FunFam" id="3.80.10.10:FF:000320">
    <property type="entry name" value="Protein phosphatase 1 regulatory subunit pprA"/>
    <property type="match status" value="1"/>
</dbReference>
<dbReference type="SMART" id="SM00369">
    <property type="entry name" value="LRR_TYP"/>
    <property type="match status" value="3"/>
</dbReference>
<name>A0A922F838_CARIL</name>
<feature type="compositionally biased region" description="Polar residues" evidence="3">
    <location>
        <begin position="20"/>
        <end position="30"/>
    </location>
</feature>
<evidence type="ECO:0000313" key="5">
    <source>
        <dbReference type="Proteomes" id="UP000811246"/>
    </source>
</evidence>
<dbReference type="SMART" id="SM00365">
    <property type="entry name" value="LRR_SD22"/>
    <property type="match status" value="3"/>
</dbReference>
<proteinExistence type="predicted"/>
<dbReference type="PROSITE" id="PS51450">
    <property type="entry name" value="LRR"/>
    <property type="match status" value="1"/>
</dbReference>
<feature type="region of interest" description="Disordered" evidence="3">
    <location>
        <begin position="567"/>
        <end position="604"/>
    </location>
</feature>
<evidence type="ECO:0000313" key="4">
    <source>
        <dbReference type="EMBL" id="KAG6717823.1"/>
    </source>
</evidence>
<dbReference type="GO" id="GO:0005737">
    <property type="term" value="C:cytoplasm"/>
    <property type="evidence" value="ECO:0007669"/>
    <property type="project" value="TreeGrafter"/>
</dbReference>
<dbReference type="InterPro" id="IPR001611">
    <property type="entry name" value="Leu-rich_rpt"/>
</dbReference>
<gene>
    <name evidence="4" type="ORF">I3842_04G118700</name>
</gene>